<accession>A0A0A9YS71</accession>
<evidence type="ECO:0000313" key="1">
    <source>
        <dbReference type="EMBL" id="JAG32387.1"/>
    </source>
</evidence>
<reference evidence="2" key="1">
    <citation type="journal article" date="2014" name="PLoS ONE">
        <title>Transcriptome-Based Identification of ABC Transporters in the Western Tarnished Plant Bug Lygus hesperus.</title>
        <authorList>
            <person name="Hull J.J."/>
            <person name="Chaney K."/>
            <person name="Geib S.M."/>
            <person name="Fabrick J.A."/>
            <person name="Brent C.S."/>
            <person name="Walsh D."/>
            <person name="Lavine L.C."/>
        </authorList>
    </citation>
    <scope>NUCLEOTIDE SEQUENCE</scope>
</reference>
<dbReference type="AlphaFoldDB" id="A0A0A9YS71"/>
<sequence length="180" mass="19988">MLQLMLRLKAIQVISDVLIVAMEDKDEDIATIISGFTDTMQMVLNIYKFASSSGTQWRQHILLSTTFLDGATTALIQTLLLALQCSMEEKQNIPGALLYGLNLSFKFGTITSYHLGKAGNELRGYCTFFHDAFLLSIKSIVNNAHLSGQFMVLYVNLLHFMCNVDALSDDSVLSNVDLLP</sequence>
<dbReference type="EMBL" id="GBHO01011217">
    <property type="protein sequence ID" value="JAG32387.1"/>
    <property type="molecule type" value="Transcribed_RNA"/>
</dbReference>
<name>A0A0A9YS71_LYGHE</name>
<evidence type="ECO:0000313" key="2">
    <source>
        <dbReference type="EMBL" id="JAG32390.1"/>
    </source>
</evidence>
<reference evidence="2" key="2">
    <citation type="submission" date="2014-07" db="EMBL/GenBank/DDBJ databases">
        <authorList>
            <person name="Hull J."/>
        </authorList>
    </citation>
    <scope>NUCLEOTIDE SEQUENCE</scope>
</reference>
<evidence type="ECO:0000313" key="3">
    <source>
        <dbReference type="EMBL" id="JAQ08333.1"/>
    </source>
</evidence>
<reference evidence="3" key="3">
    <citation type="journal article" date="2016" name="Gigascience">
        <title>De novo construction of an expanded transcriptome assembly for the western tarnished plant bug, Lygus hesperus.</title>
        <authorList>
            <person name="Tassone E.E."/>
            <person name="Geib S.M."/>
            <person name="Hall B."/>
            <person name="Fabrick J.A."/>
            <person name="Brent C.S."/>
            <person name="Hull J.J."/>
        </authorList>
    </citation>
    <scope>NUCLEOTIDE SEQUENCE</scope>
</reference>
<dbReference type="EMBL" id="GDHC01010296">
    <property type="protein sequence ID" value="JAQ08333.1"/>
    <property type="molecule type" value="Transcribed_RNA"/>
</dbReference>
<gene>
    <name evidence="2" type="primary">PHO1_0</name>
    <name evidence="1" type="synonym">PHO1_1</name>
    <name evidence="1" type="ORF">CM83_21004</name>
    <name evidence="2" type="ORF">CM83_21008</name>
    <name evidence="3" type="ORF">g.39160</name>
</gene>
<dbReference type="EMBL" id="GBHO01011214">
    <property type="protein sequence ID" value="JAG32390.1"/>
    <property type="molecule type" value="Transcribed_RNA"/>
</dbReference>
<protein>
    <submittedName>
        <fullName evidence="2">Phosphate transporter PHO1</fullName>
    </submittedName>
</protein>
<organism evidence="2">
    <name type="scientific">Lygus hesperus</name>
    <name type="common">Western plant bug</name>
    <dbReference type="NCBI Taxonomy" id="30085"/>
    <lineage>
        <taxon>Eukaryota</taxon>
        <taxon>Metazoa</taxon>
        <taxon>Ecdysozoa</taxon>
        <taxon>Arthropoda</taxon>
        <taxon>Hexapoda</taxon>
        <taxon>Insecta</taxon>
        <taxon>Pterygota</taxon>
        <taxon>Neoptera</taxon>
        <taxon>Paraneoptera</taxon>
        <taxon>Hemiptera</taxon>
        <taxon>Heteroptera</taxon>
        <taxon>Panheteroptera</taxon>
        <taxon>Cimicomorpha</taxon>
        <taxon>Miridae</taxon>
        <taxon>Mirini</taxon>
        <taxon>Lygus</taxon>
    </lineage>
</organism>
<proteinExistence type="predicted"/>